<dbReference type="AlphaFoldDB" id="A0A0N4T3U8"/>
<dbReference type="GO" id="GO:0006508">
    <property type="term" value="P:proteolysis"/>
    <property type="evidence" value="ECO:0007669"/>
    <property type="project" value="InterPro"/>
</dbReference>
<keyword evidence="4" id="KW-1185">Reference proteome</keyword>
<accession>A0A0N4T3U8</accession>
<dbReference type="PANTHER" id="PTHR28570">
    <property type="entry name" value="ASPARTYL AMINOPEPTIDASE"/>
    <property type="match status" value="1"/>
</dbReference>
<dbReference type="Proteomes" id="UP000278627">
    <property type="component" value="Unassembled WGS sequence"/>
</dbReference>
<evidence type="ECO:0000313" key="4">
    <source>
        <dbReference type="Proteomes" id="UP000278627"/>
    </source>
</evidence>
<organism evidence="5">
    <name type="scientific">Brugia pahangi</name>
    <name type="common">Filarial nematode worm</name>
    <dbReference type="NCBI Taxonomy" id="6280"/>
    <lineage>
        <taxon>Eukaryota</taxon>
        <taxon>Metazoa</taxon>
        <taxon>Ecdysozoa</taxon>
        <taxon>Nematoda</taxon>
        <taxon>Chromadorea</taxon>
        <taxon>Rhabditida</taxon>
        <taxon>Spirurina</taxon>
        <taxon>Spiruromorpha</taxon>
        <taxon>Filarioidea</taxon>
        <taxon>Onchocercidae</taxon>
        <taxon>Brugia</taxon>
    </lineage>
</organism>
<dbReference type="SUPFAM" id="SSF53187">
    <property type="entry name" value="Zn-dependent exopeptidases"/>
    <property type="match status" value="1"/>
</dbReference>
<reference evidence="3 4" key="2">
    <citation type="submission" date="2018-11" db="EMBL/GenBank/DDBJ databases">
        <authorList>
            <consortium name="Pathogen Informatics"/>
        </authorList>
    </citation>
    <scope>NUCLEOTIDE SEQUENCE [LARGE SCALE GENOMIC DNA]</scope>
</reference>
<dbReference type="PANTHER" id="PTHR28570:SF3">
    <property type="entry name" value="ASPARTYL AMINOPEPTIDASE"/>
    <property type="match status" value="1"/>
</dbReference>
<evidence type="ECO:0000256" key="2">
    <source>
        <dbReference type="ARBA" id="ARBA00011965"/>
    </source>
</evidence>
<dbReference type="Gene3D" id="3.40.630.10">
    <property type="entry name" value="Zn peptidases"/>
    <property type="match status" value="1"/>
</dbReference>
<dbReference type="WBParaSite" id="BPAG_0000287801-mRNA-1">
    <property type="protein sequence ID" value="BPAG_0000287801-mRNA-1"/>
    <property type="gene ID" value="BPAG_0000287801"/>
</dbReference>
<dbReference type="EC" id="3.4.11.21" evidence="2"/>
<evidence type="ECO:0000256" key="1">
    <source>
        <dbReference type="ARBA" id="ARBA00001335"/>
    </source>
</evidence>
<evidence type="ECO:0000313" key="3">
    <source>
        <dbReference type="EMBL" id="VDN84034.1"/>
    </source>
</evidence>
<name>A0A0N4T3U8_BRUPA</name>
<dbReference type="STRING" id="6280.A0A0N4T3U8"/>
<dbReference type="GO" id="GO:0004177">
    <property type="term" value="F:aminopeptidase activity"/>
    <property type="evidence" value="ECO:0007669"/>
    <property type="project" value="UniProtKB-EC"/>
</dbReference>
<protein>
    <recommendedName>
        <fullName evidence="2">aspartyl aminopeptidase</fullName>
        <ecNumber evidence="2">3.4.11.21</ecNumber>
    </recommendedName>
</protein>
<dbReference type="InterPro" id="IPR001948">
    <property type="entry name" value="Peptidase_M18"/>
</dbReference>
<comment type="catalytic activity">
    <reaction evidence="1">
        <text>Release of an N-terminal aspartate or glutamate from a peptide, with a preference for aspartate.</text>
        <dbReference type="EC" id="3.4.11.21"/>
    </reaction>
</comment>
<reference evidence="5" key="1">
    <citation type="submission" date="2017-02" db="UniProtKB">
        <authorList>
            <consortium name="WormBaseParasite"/>
        </authorList>
    </citation>
    <scope>IDENTIFICATION</scope>
</reference>
<sequence length="63" mass="6760">MPCGSTVGPILSTRLAIQTVDVGCPQLAMHSIRELTSTSSIHQATMLYSAFYQQIPHVLASIS</sequence>
<dbReference type="GO" id="GO:0008270">
    <property type="term" value="F:zinc ion binding"/>
    <property type="evidence" value="ECO:0007669"/>
    <property type="project" value="InterPro"/>
</dbReference>
<dbReference type="EMBL" id="UZAD01000547">
    <property type="protein sequence ID" value="VDN84034.1"/>
    <property type="molecule type" value="Genomic_DNA"/>
</dbReference>
<proteinExistence type="predicted"/>
<dbReference type="Pfam" id="PF02127">
    <property type="entry name" value="Peptidase_M18"/>
    <property type="match status" value="1"/>
</dbReference>
<evidence type="ECO:0000313" key="5">
    <source>
        <dbReference type="WBParaSite" id="BPAG_0000287801-mRNA-1"/>
    </source>
</evidence>
<gene>
    <name evidence="3" type="ORF">BPAG_LOCUS2848</name>
</gene>